<proteinExistence type="predicted"/>
<dbReference type="GO" id="GO:0009289">
    <property type="term" value="C:pilus"/>
    <property type="evidence" value="ECO:0007669"/>
    <property type="project" value="InterPro"/>
</dbReference>
<name>A0AB39HVD9_9PSED</name>
<dbReference type="GO" id="GO:0007155">
    <property type="term" value="P:cell adhesion"/>
    <property type="evidence" value="ECO:0007669"/>
    <property type="project" value="InterPro"/>
</dbReference>
<dbReference type="Gene3D" id="2.60.40.1090">
    <property type="entry name" value="Fimbrial-type adhesion domain"/>
    <property type="match status" value="1"/>
</dbReference>
<protein>
    <submittedName>
        <fullName evidence="1">Uncharacterized protein</fullName>
    </submittedName>
</protein>
<sequence>MSRYKFAAGSVPANPSYHIGAGDYRLEIVKTGELASQVKVDAGYLGSLQSDDLILKKLNLTNPIVLNAASCQTPSVPVAMGDDYQLHEFRDADAKPRTVRFDIALNQCQTGINKVTYSLKATTPVIDRAKGIVALNSGSSAIRETLLESLSLSTTHQTALSAPLSEDEIHLLLGKTPGKQWSIWLTERMRDFLKAKKLNLLYVSSGVDAQVWRLYNTAPVVGDFPKAMLNRLESLKRNNTSNLQEICLTHASDGPSQLYIHS</sequence>
<dbReference type="EMBL" id="CP162607">
    <property type="protein sequence ID" value="XDK35103.1"/>
    <property type="molecule type" value="Genomic_DNA"/>
</dbReference>
<dbReference type="RefSeq" id="WP_280042391.1">
    <property type="nucleotide sequence ID" value="NZ_CP162607.1"/>
</dbReference>
<gene>
    <name evidence="1" type="ORF">AB4Y39_15430</name>
</gene>
<dbReference type="AlphaFoldDB" id="A0AB39HVD9"/>
<evidence type="ECO:0000313" key="1">
    <source>
        <dbReference type="EMBL" id="XDK35103.1"/>
    </source>
</evidence>
<reference evidence="1" key="1">
    <citation type="submission" date="2024-07" db="EMBL/GenBank/DDBJ databases">
        <title>Identification and characteristics of a novel species of coltsfoot's symbiotic bacteria.</title>
        <authorList>
            <person name="Juszczyk A."/>
            <person name="Jasielczuk I."/>
            <person name="Gurgul A."/>
            <person name="Rogala M."/>
            <person name="Kowalczyk A."/>
            <person name="Szmatola T."/>
            <person name="Kosecka-Strojek M."/>
            <person name="Arent Z."/>
            <person name="Latowski D."/>
        </authorList>
    </citation>
    <scope>NUCLEOTIDE SEQUENCE</scope>
    <source>
        <strain evidence="1">Hg7Tf</strain>
    </source>
</reference>
<dbReference type="InterPro" id="IPR036937">
    <property type="entry name" value="Adhesion_dom_fimbrial_sf"/>
</dbReference>
<accession>A0AB39HVD9</accession>
<organism evidence="1">
    <name type="scientific">Pseudomonas sp. Hg7Tf</name>
    <dbReference type="NCBI Taxonomy" id="3236988"/>
    <lineage>
        <taxon>Bacteria</taxon>
        <taxon>Pseudomonadati</taxon>
        <taxon>Pseudomonadota</taxon>
        <taxon>Gammaproteobacteria</taxon>
        <taxon>Pseudomonadales</taxon>
        <taxon>Pseudomonadaceae</taxon>
        <taxon>Pseudomonas</taxon>
    </lineage>
</organism>